<evidence type="ECO:0000256" key="1">
    <source>
        <dbReference type="ARBA" id="ARBA00022553"/>
    </source>
</evidence>
<dbReference type="GO" id="GO:0005524">
    <property type="term" value="F:ATP binding"/>
    <property type="evidence" value="ECO:0007669"/>
    <property type="project" value="TreeGrafter"/>
</dbReference>
<dbReference type="NCBIfam" id="NF007946">
    <property type="entry name" value="PRK10665.1"/>
    <property type="match status" value="1"/>
</dbReference>
<dbReference type="GO" id="GO:0006808">
    <property type="term" value="P:regulation of nitrogen utilization"/>
    <property type="evidence" value="ECO:0007669"/>
    <property type="project" value="InterPro"/>
</dbReference>
<keyword evidence="1 4" id="KW-0597">Phosphoprotein</keyword>
<dbReference type="PRINTS" id="PR00340">
    <property type="entry name" value="PIIGLNB"/>
</dbReference>
<dbReference type="GO" id="GO:0030234">
    <property type="term" value="F:enzyme regulator activity"/>
    <property type="evidence" value="ECO:0007669"/>
    <property type="project" value="InterPro"/>
</dbReference>
<dbReference type="InterPro" id="IPR002187">
    <property type="entry name" value="N-reg_PII"/>
</dbReference>
<dbReference type="RefSeq" id="WP_092568908.1">
    <property type="nucleotide sequence ID" value="NZ_BMXH01000009.1"/>
</dbReference>
<sequence>MKLVTAIIKPFKLDDVRESLSEIGVQGITVTEVKGFGRQKGHTELYRGAEYVVDFLPKVKLEVAVDDDMTHQVIDAITQVANTGKIGDGKIFISPLEQVIRIRTGETDKDAV</sequence>
<name>A0A1H2Y0J0_9GAMM</name>
<feature type="modified residue" description="O-UMP-tyrosine" evidence="3">
    <location>
        <position position="51"/>
    </location>
</feature>
<protein>
    <submittedName>
        <fullName evidence="6">Nitrogen regulatory protein P-II family</fullName>
    </submittedName>
</protein>
<evidence type="ECO:0000313" key="7">
    <source>
        <dbReference type="Proteomes" id="UP000198500"/>
    </source>
</evidence>
<gene>
    <name evidence="6" type="ORF">SAMN05443545_103339</name>
</gene>
<evidence type="ECO:0000256" key="2">
    <source>
        <dbReference type="ARBA" id="ARBA00022741"/>
    </source>
</evidence>
<evidence type="ECO:0000256" key="3">
    <source>
        <dbReference type="PIRSR" id="PIRSR039144-50"/>
    </source>
</evidence>
<keyword evidence="2" id="KW-0547">Nucleotide-binding</keyword>
<keyword evidence="7" id="KW-1185">Reference proteome</keyword>
<dbReference type="PROSITE" id="PS51343">
    <property type="entry name" value="PII_GLNB_DOM"/>
    <property type="match status" value="1"/>
</dbReference>
<dbReference type="FunFam" id="3.30.70.120:FF:000001">
    <property type="entry name" value="Nitrogen regulatory protein P-II"/>
    <property type="match status" value="1"/>
</dbReference>
<dbReference type="OrthoDB" id="9802729at2"/>
<accession>A0A1H2Y0J0</accession>
<dbReference type="Proteomes" id="UP000198500">
    <property type="component" value="Unassembled WGS sequence"/>
</dbReference>
<reference evidence="6 7" key="1">
    <citation type="submission" date="2016-10" db="EMBL/GenBank/DDBJ databases">
        <authorList>
            <person name="de Groot N.N."/>
        </authorList>
    </citation>
    <scope>NUCLEOTIDE SEQUENCE [LARGE SCALE GENOMIC DNA]</scope>
    <source>
        <strain evidence="6 7">DSM 19219</strain>
    </source>
</reference>
<dbReference type="InterPro" id="IPR002332">
    <property type="entry name" value="N-reg_PII_urydylation_site"/>
</dbReference>
<dbReference type="Pfam" id="PF00543">
    <property type="entry name" value="P-II"/>
    <property type="match status" value="1"/>
</dbReference>
<dbReference type="EMBL" id="FNNI01000003">
    <property type="protein sequence ID" value="SDW98723.1"/>
    <property type="molecule type" value="Genomic_DNA"/>
</dbReference>
<dbReference type="InterPro" id="IPR011322">
    <property type="entry name" value="N-reg_PII-like_a/b"/>
</dbReference>
<comment type="similarity">
    <text evidence="5">Belongs to the P(II) protein family.</text>
</comment>
<dbReference type="PROSITE" id="PS00496">
    <property type="entry name" value="PII_GLNB_UMP"/>
    <property type="match status" value="1"/>
</dbReference>
<evidence type="ECO:0000256" key="5">
    <source>
        <dbReference type="RuleBase" id="RU003936"/>
    </source>
</evidence>
<dbReference type="AlphaFoldDB" id="A0A1H2Y0J0"/>
<proteinExistence type="inferred from homology"/>
<evidence type="ECO:0000256" key="4">
    <source>
        <dbReference type="PIRSR" id="PIRSR602187-50"/>
    </source>
</evidence>
<dbReference type="PIRSF" id="PIRSF039144">
    <property type="entry name" value="GlnB"/>
    <property type="match status" value="1"/>
</dbReference>
<dbReference type="Gene3D" id="3.30.70.120">
    <property type="match status" value="1"/>
</dbReference>
<dbReference type="PROSITE" id="PS00638">
    <property type="entry name" value="PII_GLNB_CTER"/>
    <property type="match status" value="1"/>
</dbReference>
<dbReference type="SUPFAM" id="SSF54913">
    <property type="entry name" value="GlnB-like"/>
    <property type="match status" value="1"/>
</dbReference>
<evidence type="ECO:0000313" key="6">
    <source>
        <dbReference type="EMBL" id="SDW98723.1"/>
    </source>
</evidence>
<dbReference type="SMART" id="SM00938">
    <property type="entry name" value="P-II"/>
    <property type="match status" value="1"/>
</dbReference>
<dbReference type="PANTHER" id="PTHR30115">
    <property type="entry name" value="NITROGEN REGULATORY PROTEIN P-II"/>
    <property type="match status" value="1"/>
</dbReference>
<organism evidence="6 7">
    <name type="scientific">Aidingimonas halophila</name>
    <dbReference type="NCBI Taxonomy" id="574349"/>
    <lineage>
        <taxon>Bacteria</taxon>
        <taxon>Pseudomonadati</taxon>
        <taxon>Pseudomonadota</taxon>
        <taxon>Gammaproteobacteria</taxon>
        <taxon>Oceanospirillales</taxon>
        <taxon>Halomonadaceae</taxon>
        <taxon>Aidingimonas</taxon>
    </lineage>
</organism>
<dbReference type="InterPro" id="IPR017918">
    <property type="entry name" value="N-reg_PII_CS"/>
</dbReference>
<dbReference type="STRING" id="574349.SAMN05443545_103339"/>
<dbReference type="InterPro" id="IPR015867">
    <property type="entry name" value="N-reg_PII/ATP_PRibTrfase_C"/>
</dbReference>
<dbReference type="GO" id="GO:0005829">
    <property type="term" value="C:cytosol"/>
    <property type="evidence" value="ECO:0007669"/>
    <property type="project" value="TreeGrafter"/>
</dbReference>
<dbReference type="PANTHER" id="PTHR30115:SF20">
    <property type="entry name" value="NITROGEN REGULATORY PROTEIN GLNK"/>
    <property type="match status" value="1"/>
</dbReference>